<dbReference type="InterPro" id="IPR036691">
    <property type="entry name" value="Endo/exonu/phosph_ase_sf"/>
</dbReference>
<dbReference type="Proteomes" id="UP001293593">
    <property type="component" value="Unassembled WGS sequence"/>
</dbReference>
<evidence type="ECO:0000313" key="3">
    <source>
        <dbReference type="Proteomes" id="UP001293593"/>
    </source>
</evidence>
<dbReference type="SUPFAM" id="SSF56219">
    <property type="entry name" value="DNase I-like"/>
    <property type="match status" value="1"/>
</dbReference>
<dbReference type="PANTHER" id="PTHR35218">
    <property type="entry name" value="RNASE H DOMAIN-CONTAINING PROTEIN"/>
    <property type="match status" value="1"/>
</dbReference>
<dbReference type="AlphaFoldDB" id="A0AAE1MJW3"/>
<accession>A0AAE1MJW3</accession>
<sequence length="345" mass="39859">MDTFLFWNTRGASDKGLFRNLKSICSGPRPCLISLAETHTADASKFRGLSKLGFDRSWIVPSVGRSGGLAVAWDSNRISVSVLEDDRQFVHLYCQIHQKLPFFLTIVYAVPYSNLRIELWNNILRLSKGINAPWSVLGDFNDILLANERVRGRSGNLRRMQWFHDRISDCGLIDMGSIGPRMTWKGPKLAGCPRLFERLDRALANSQFLDHMQDSFLKVLPRSNFSNHNPILLSVGLKQERFKSKKPFRFEAMWLSHESFSDFLSNNWSRQNNLLDCLNSFKKNIDGWNRNVFGFVEKKIATLLARLNGIQNSKAYPYSSFLCDLELQLQRELEQVLRDEEVKWF</sequence>
<evidence type="ECO:0000313" key="2">
    <source>
        <dbReference type="EMBL" id="KAK4264548.1"/>
    </source>
</evidence>
<dbReference type="EMBL" id="JAWXYG010000008">
    <property type="protein sequence ID" value="KAK4264548.1"/>
    <property type="molecule type" value="Genomic_DNA"/>
</dbReference>
<dbReference type="PANTHER" id="PTHR35218:SF7">
    <property type="entry name" value="ENDONUCLEASE_EXONUCLEASE_PHOSPHATASE"/>
    <property type="match status" value="1"/>
</dbReference>
<keyword evidence="3" id="KW-1185">Reference proteome</keyword>
<dbReference type="Pfam" id="PF03372">
    <property type="entry name" value="Exo_endo_phos"/>
    <property type="match status" value="1"/>
</dbReference>
<protein>
    <recommendedName>
        <fullName evidence="1">Endonuclease/exonuclease/phosphatase domain-containing protein</fullName>
    </recommendedName>
</protein>
<feature type="domain" description="Endonuclease/exonuclease/phosphatase" evidence="1">
    <location>
        <begin position="6"/>
        <end position="209"/>
    </location>
</feature>
<dbReference type="GO" id="GO:0003824">
    <property type="term" value="F:catalytic activity"/>
    <property type="evidence" value="ECO:0007669"/>
    <property type="project" value="InterPro"/>
</dbReference>
<evidence type="ECO:0000259" key="1">
    <source>
        <dbReference type="Pfam" id="PF03372"/>
    </source>
</evidence>
<reference evidence="2" key="1">
    <citation type="submission" date="2023-10" db="EMBL/GenBank/DDBJ databases">
        <title>Chromosome-level genome of the transformable northern wattle, Acacia crassicarpa.</title>
        <authorList>
            <person name="Massaro I."/>
            <person name="Sinha N.R."/>
            <person name="Poethig S."/>
            <person name="Leichty A.R."/>
        </authorList>
    </citation>
    <scope>NUCLEOTIDE SEQUENCE</scope>
    <source>
        <strain evidence="2">Acra3RX</strain>
        <tissue evidence="2">Leaf</tissue>
    </source>
</reference>
<gene>
    <name evidence="2" type="ORF">QN277_025707</name>
</gene>
<comment type="caution">
    <text evidence="2">The sequence shown here is derived from an EMBL/GenBank/DDBJ whole genome shotgun (WGS) entry which is preliminary data.</text>
</comment>
<organism evidence="2 3">
    <name type="scientific">Acacia crassicarpa</name>
    <name type="common">northern wattle</name>
    <dbReference type="NCBI Taxonomy" id="499986"/>
    <lineage>
        <taxon>Eukaryota</taxon>
        <taxon>Viridiplantae</taxon>
        <taxon>Streptophyta</taxon>
        <taxon>Embryophyta</taxon>
        <taxon>Tracheophyta</taxon>
        <taxon>Spermatophyta</taxon>
        <taxon>Magnoliopsida</taxon>
        <taxon>eudicotyledons</taxon>
        <taxon>Gunneridae</taxon>
        <taxon>Pentapetalae</taxon>
        <taxon>rosids</taxon>
        <taxon>fabids</taxon>
        <taxon>Fabales</taxon>
        <taxon>Fabaceae</taxon>
        <taxon>Caesalpinioideae</taxon>
        <taxon>mimosoid clade</taxon>
        <taxon>Acacieae</taxon>
        <taxon>Acacia</taxon>
    </lineage>
</organism>
<proteinExistence type="predicted"/>
<dbReference type="InterPro" id="IPR005135">
    <property type="entry name" value="Endo/exonuclease/phosphatase"/>
</dbReference>
<name>A0AAE1MJW3_9FABA</name>
<dbReference type="Gene3D" id="3.60.10.10">
    <property type="entry name" value="Endonuclease/exonuclease/phosphatase"/>
    <property type="match status" value="1"/>
</dbReference>